<proteinExistence type="predicted"/>
<reference evidence="3" key="2">
    <citation type="journal article" date="2017" name="Nat. Plants">
        <title>The Aegilops tauschii genome reveals multiple impacts of transposons.</title>
        <authorList>
            <person name="Zhao G."/>
            <person name="Zou C."/>
            <person name="Li K."/>
            <person name="Wang K."/>
            <person name="Li T."/>
            <person name="Gao L."/>
            <person name="Zhang X."/>
            <person name="Wang H."/>
            <person name="Yang Z."/>
            <person name="Liu X."/>
            <person name="Jiang W."/>
            <person name="Mao L."/>
            <person name="Kong X."/>
            <person name="Jiao Y."/>
            <person name="Jia J."/>
        </authorList>
    </citation>
    <scope>NUCLEOTIDE SEQUENCE [LARGE SCALE GENOMIC DNA]</scope>
    <source>
        <strain evidence="3">cv. AL8/78</strain>
    </source>
</reference>
<reference evidence="2" key="4">
    <citation type="submission" date="2019-03" db="UniProtKB">
        <authorList>
            <consortium name="EnsemblPlants"/>
        </authorList>
    </citation>
    <scope>IDENTIFICATION</scope>
</reference>
<organism evidence="2 3">
    <name type="scientific">Aegilops tauschii subsp. strangulata</name>
    <name type="common">Goatgrass</name>
    <dbReference type="NCBI Taxonomy" id="200361"/>
    <lineage>
        <taxon>Eukaryota</taxon>
        <taxon>Viridiplantae</taxon>
        <taxon>Streptophyta</taxon>
        <taxon>Embryophyta</taxon>
        <taxon>Tracheophyta</taxon>
        <taxon>Spermatophyta</taxon>
        <taxon>Magnoliopsida</taxon>
        <taxon>Liliopsida</taxon>
        <taxon>Poales</taxon>
        <taxon>Poaceae</taxon>
        <taxon>BOP clade</taxon>
        <taxon>Pooideae</taxon>
        <taxon>Triticodae</taxon>
        <taxon>Triticeae</taxon>
        <taxon>Triticinae</taxon>
        <taxon>Aegilops</taxon>
    </lineage>
</organism>
<dbReference type="AlphaFoldDB" id="A0A453FCP0"/>
<keyword evidence="3" id="KW-1185">Reference proteome</keyword>
<dbReference type="Gramene" id="AET3Gv20641600.1">
    <property type="protein sequence ID" value="AET3Gv20641600.1"/>
    <property type="gene ID" value="AET3Gv20641600"/>
</dbReference>
<evidence type="ECO:0000313" key="2">
    <source>
        <dbReference type="EnsemblPlants" id="AET3Gv20641600.1"/>
    </source>
</evidence>
<dbReference type="EnsemblPlants" id="AET3Gv20641600.1">
    <property type="protein sequence ID" value="AET3Gv20641600.1"/>
    <property type="gene ID" value="AET3Gv20641600"/>
</dbReference>
<feature type="region of interest" description="Disordered" evidence="1">
    <location>
        <begin position="34"/>
        <end position="92"/>
    </location>
</feature>
<reference evidence="2" key="5">
    <citation type="journal article" date="2021" name="G3 (Bethesda)">
        <title>Aegilops tauschii genome assembly Aet v5.0 features greater sequence contiguity and improved annotation.</title>
        <authorList>
            <person name="Wang L."/>
            <person name="Zhu T."/>
            <person name="Rodriguez J.C."/>
            <person name="Deal K.R."/>
            <person name="Dubcovsky J."/>
            <person name="McGuire P.E."/>
            <person name="Lux T."/>
            <person name="Spannagl M."/>
            <person name="Mayer K.F.X."/>
            <person name="Baldrich P."/>
            <person name="Meyers B.C."/>
            <person name="Huo N."/>
            <person name="Gu Y.Q."/>
            <person name="Zhou H."/>
            <person name="Devos K.M."/>
            <person name="Bennetzen J.L."/>
            <person name="Unver T."/>
            <person name="Budak H."/>
            <person name="Gulick P.J."/>
            <person name="Galiba G."/>
            <person name="Kalapos B."/>
            <person name="Nelson D.R."/>
            <person name="Li P."/>
            <person name="You F.M."/>
            <person name="Luo M.C."/>
            <person name="Dvorak J."/>
        </authorList>
    </citation>
    <scope>NUCLEOTIDE SEQUENCE [LARGE SCALE GENOMIC DNA]</scope>
    <source>
        <strain evidence="2">cv. AL8/78</strain>
    </source>
</reference>
<dbReference type="Proteomes" id="UP000015105">
    <property type="component" value="Chromosome 3D"/>
</dbReference>
<name>A0A453FCP0_AEGTS</name>
<sequence length="162" mass="16700">RANQPAVTPRAATYCTYVHGASVHMGNAVPRSMRHEATPKATAAGDSRSGATPAVPSGRVFSAARRHGGKVARAAGGRRGAEDQQVGGGGHGSTVVMTVKVVVTRKEAEKLIARLEEQSARERKARIAELTGQLRAGDGGGGRSPATCGAVRKPRLAAIQES</sequence>
<accession>A0A453FCP0</accession>
<protein>
    <submittedName>
        <fullName evidence="2">Uncharacterized protein</fullName>
    </submittedName>
</protein>
<reference evidence="3" key="1">
    <citation type="journal article" date="2014" name="Science">
        <title>Ancient hybridizations among the ancestral genomes of bread wheat.</title>
        <authorList>
            <consortium name="International Wheat Genome Sequencing Consortium,"/>
            <person name="Marcussen T."/>
            <person name="Sandve S.R."/>
            <person name="Heier L."/>
            <person name="Spannagl M."/>
            <person name="Pfeifer M."/>
            <person name="Jakobsen K.S."/>
            <person name="Wulff B.B."/>
            <person name="Steuernagel B."/>
            <person name="Mayer K.F."/>
            <person name="Olsen O.A."/>
        </authorList>
    </citation>
    <scope>NUCLEOTIDE SEQUENCE [LARGE SCALE GENOMIC DNA]</scope>
    <source>
        <strain evidence="3">cv. AL8/78</strain>
    </source>
</reference>
<reference evidence="2" key="3">
    <citation type="journal article" date="2017" name="Nature">
        <title>Genome sequence of the progenitor of the wheat D genome Aegilops tauschii.</title>
        <authorList>
            <person name="Luo M.C."/>
            <person name="Gu Y.Q."/>
            <person name="Puiu D."/>
            <person name="Wang H."/>
            <person name="Twardziok S.O."/>
            <person name="Deal K.R."/>
            <person name="Huo N."/>
            <person name="Zhu T."/>
            <person name="Wang L."/>
            <person name="Wang Y."/>
            <person name="McGuire P.E."/>
            <person name="Liu S."/>
            <person name="Long H."/>
            <person name="Ramasamy R.K."/>
            <person name="Rodriguez J.C."/>
            <person name="Van S.L."/>
            <person name="Yuan L."/>
            <person name="Wang Z."/>
            <person name="Xia Z."/>
            <person name="Xiao L."/>
            <person name="Anderson O.D."/>
            <person name="Ouyang S."/>
            <person name="Liang Y."/>
            <person name="Zimin A.V."/>
            <person name="Pertea G."/>
            <person name="Qi P."/>
            <person name="Bennetzen J.L."/>
            <person name="Dai X."/>
            <person name="Dawson M.W."/>
            <person name="Muller H.G."/>
            <person name="Kugler K."/>
            <person name="Rivarola-Duarte L."/>
            <person name="Spannagl M."/>
            <person name="Mayer K.F.X."/>
            <person name="Lu F.H."/>
            <person name="Bevan M.W."/>
            <person name="Leroy P."/>
            <person name="Li P."/>
            <person name="You F.M."/>
            <person name="Sun Q."/>
            <person name="Liu Z."/>
            <person name="Lyons E."/>
            <person name="Wicker T."/>
            <person name="Salzberg S.L."/>
            <person name="Devos K.M."/>
            <person name="Dvorak J."/>
        </authorList>
    </citation>
    <scope>NUCLEOTIDE SEQUENCE [LARGE SCALE GENOMIC DNA]</scope>
    <source>
        <strain evidence="2">cv. AL8/78</strain>
    </source>
</reference>
<evidence type="ECO:0000256" key="1">
    <source>
        <dbReference type="SAM" id="MobiDB-lite"/>
    </source>
</evidence>
<evidence type="ECO:0000313" key="3">
    <source>
        <dbReference type="Proteomes" id="UP000015105"/>
    </source>
</evidence>